<evidence type="ECO:0000259" key="2">
    <source>
        <dbReference type="Pfam" id="PF04069"/>
    </source>
</evidence>
<proteinExistence type="predicted"/>
<feature type="domain" description="ABC-type glycine betaine transport system substrate-binding" evidence="2">
    <location>
        <begin position="34"/>
        <end position="295"/>
    </location>
</feature>
<dbReference type="Gene3D" id="3.40.190.10">
    <property type="entry name" value="Periplasmic binding protein-like II"/>
    <property type="match status" value="1"/>
</dbReference>
<dbReference type="GO" id="GO:0043190">
    <property type="term" value="C:ATP-binding cassette (ABC) transporter complex"/>
    <property type="evidence" value="ECO:0007669"/>
    <property type="project" value="InterPro"/>
</dbReference>
<name>A0A069RG78_PEPLI</name>
<keyword evidence="1" id="KW-0732">Signal</keyword>
<dbReference type="EMBL" id="JJMM01000010">
    <property type="protein sequence ID" value="KDR95813.1"/>
    <property type="molecule type" value="Genomic_DNA"/>
</dbReference>
<feature type="chain" id="PRO_5010346621" evidence="1">
    <location>
        <begin position="25"/>
        <end position="303"/>
    </location>
</feature>
<dbReference type="eggNOG" id="COG1732">
    <property type="taxonomic scope" value="Bacteria"/>
</dbReference>
<gene>
    <name evidence="3" type="primary">opuCC</name>
    <name evidence="3" type="ORF">CLIT_10c05410</name>
</gene>
<dbReference type="PROSITE" id="PS51257">
    <property type="entry name" value="PROKAR_LIPOPROTEIN"/>
    <property type="match status" value="1"/>
</dbReference>
<dbReference type="GO" id="GO:0022857">
    <property type="term" value="F:transmembrane transporter activity"/>
    <property type="evidence" value="ECO:0007669"/>
    <property type="project" value="InterPro"/>
</dbReference>
<feature type="signal peptide" evidence="1">
    <location>
        <begin position="1"/>
        <end position="24"/>
    </location>
</feature>
<dbReference type="AlphaFoldDB" id="A0A069RG78"/>
<dbReference type="SUPFAM" id="SSF53850">
    <property type="entry name" value="Periplasmic binding protein-like II"/>
    <property type="match status" value="1"/>
</dbReference>
<dbReference type="Proteomes" id="UP000027946">
    <property type="component" value="Unassembled WGS sequence"/>
</dbReference>
<evidence type="ECO:0000313" key="4">
    <source>
        <dbReference type="Proteomes" id="UP000027946"/>
    </source>
</evidence>
<comment type="caution">
    <text evidence="3">The sequence shown here is derived from an EMBL/GenBank/DDBJ whole genome shotgun (WGS) entry which is preliminary data.</text>
</comment>
<dbReference type="CDD" id="cd13528">
    <property type="entry name" value="PBP2_osmoprotectants"/>
    <property type="match status" value="1"/>
</dbReference>
<dbReference type="InterPro" id="IPR007210">
    <property type="entry name" value="ABC_Gly_betaine_transp_sub-bd"/>
</dbReference>
<sequence length="303" mass="33268">MKIKSIFKKAALAACTMLVATSLAACGGEDSSEKIIVGGKDFTEQDILVHLVSEVIEAKTDIEVERKPYLGGSSVVATSIQTGDIDVMVEYTGTGLISVLGKESMNDPQEVYEAVKSEYDEQFGVKWLKPLGFNNTFAITMRREMAEEMGIKTLSDLGKHAKDFTFASTQEFLERNDGYEAIKPVYGIEFKDAKGMDPGLCYTALKEGQVDVSISFATDGRIPAFDFVVLEDDKNFFPPYDASVLVRNDALEKHPELEEALNSLAGKINDEEMAKMNAQVDIDQKAAETVAKDWLVENGIIEG</sequence>
<accession>A0A069RG78</accession>
<keyword evidence="4" id="KW-1185">Reference proteome</keyword>
<dbReference type="RefSeq" id="WP_052636092.1">
    <property type="nucleotide sequence ID" value="NZ_FSRH01000011.1"/>
</dbReference>
<organism evidence="3 4">
    <name type="scientific">Peptoclostridium litorale DSM 5388</name>
    <dbReference type="NCBI Taxonomy" id="1121324"/>
    <lineage>
        <taxon>Bacteria</taxon>
        <taxon>Bacillati</taxon>
        <taxon>Bacillota</taxon>
        <taxon>Clostridia</taxon>
        <taxon>Peptostreptococcales</taxon>
        <taxon>Peptoclostridiaceae</taxon>
        <taxon>Peptoclostridium</taxon>
    </lineage>
</organism>
<evidence type="ECO:0000313" key="3">
    <source>
        <dbReference type="EMBL" id="KDR95813.1"/>
    </source>
</evidence>
<reference evidence="3 4" key="1">
    <citation type="submission" date="2014-03" db="EMBL/GenBank/DDBJ databases">
        <title>Genome sequence of Clostridium litorale W6, DSM 5388.</title>
        <authorList>
            <person name="Poehlein A."/>
            <person name="Jagirdar A."/>
            <person name="Khonsari B."/>
            <person name="Chibani C.M."/>
            <person name="Gutierrez Gutierrez D.A."/>
            <person name="Davydova E."/>
            <person name="Alghaithi H.S."/>
            <person name="Nair K.P."/>
            <person name="Dhamotharan K."/>
            <person name="Chandran L."/>
            <person name="G W."/>
            <person name="Daniel R."/>
        </authorList>
    </citation>
    <scope>NUCLEOTIDE SEQUENCE [LARGE SCALE GENOMIC DNA]</scope>
    <source>
        <strain evidence="3 4">W6</strain>
    </source>
</reference>
<dbReference type="Gene3D" id="3.40.190.120">
    <property type="entry name" value="Osmoprotection protein (prox), domain 2"/>
    <property type="match status" value="1"/>
</dbReference>
<evidence type="ECO:0000256" key="1">
    <source>
        <dbReference type="SAM" id="SignalP"/>
    </source>
</evidence>
<dbReference type="Pfam" id="PF04069">
    <property type="entry name" value="OpuAC"/>
    <property type="match status" value="1"/>
</dbReference>
<dbReference type="STRING" id="1121324.CLIT_10c05410"/>
<protein>
    <submittedName>
        <fullName evidence="3">Carnitine transport binding protein OpuCC</fullName>
    </submittedName>
</protein>